<evidence type="ECO:0000313" key="2">
    <source>
        <dbReference type="Proteomes" id="UP001470586"/>
    </source>
</evidence>
<proteinExistence type="predicted"/>
<evidence type="ECO:0000313" key="1">
    <source>
        <dbReference type="EMBL" id="WZN38543.1"/>
    </source>
</evidence>
<protein>
    <submittedName>
        <fullName evidence="1">Uncharacterized protein</fullName>
    </submittedName>
</protein>
<organism evidence="1 2">
    <name type="scientific">Candidatus Phytoplasma asteris</name>
    <dbReference type="NCBI Taxonomy" id="85620"/>
    <lineage>
        <taxon>Bacteria</taxon>
        <taxon>Bacillati</taxon>
        <taxon>Mycoplasmatota</taxon>
        <taxon>Mollicutes</taxon>
        <taxon>Acholeplasmatales</taxon>
        <taxon>Acholeplasmataceae</taxon>
        <taxon>Candidatus Phytoplasma</taxon>
        <taxon>16SrI (Aster yellows group)</taxon>
    </lineage>
</organism>
<gene>
    <name evidence="1" type="ORF">M33023_03880</name>
</gene>
<dbReference type="Proteomes" id="UP001470586">
    <property type="component" value="Chromosome"/>
</dbReference>
<sequence length="66" mass="7726">MLHLNDLTMNKEFISLSFHVLKTFNAIKRGTFNKEQIKAFDNIYFLLRLLISGKVVFLRLCLHTIG</sequence>
<dbReference type="RefSeq" id="WP_341833475.1">
    <property type="nucleotide sequence ID" value="NZ_CP128397.1"/>
</dbReference>
<keyword evidence="2" id="KW-1185">Reference proteome</keyword>
<accession>A0ABZ2YFL4</accession>
<reference evidence="1" key="1">
    <citation type="submission" date="2023-06" db="EMBL/GenBank/DDBJ databases">
        <title>Complete Genome of Candidatus Phytoplasma asteris M33.</title>
        <authorList>
            <person name="Toth R."/>
            <person name="Ilic A.-M."/>
            <person name="Huettel B."/>
            <person name="Duduk B."/>
            <person name="Kube M."/>
        </authorList>
    </citation>
    <scope>NUCLEOTIDE SEQUENCE [LARGE SCALE GENOMIC DNA]</scope>
    <source>
        <strain evidence="1">M33</strain>
    </source>
</reference>
<dbReference type="EMBL" id="CP128397">
    <property type="protein sequence ID" value="WZN38543.1"/>
    <property type="molecule type" value="Genomic_DNA"/>
</dbReference>
<name>A0ABZ2YFL4_9MOLU</name>